<name>A0A9W6HGD4_9MICO</name>
<protein>
    <submittedName>
        <fullName evidence="2">Uncharacterized protein</fullName>
    </submittedName>
</protein>
<dbReference type="Proteomes" id="UP001142317">
    <property type="component" value="Unassembled WGS sequence"/>
</dbReference>
<keyword evidence="3" id="KW-1185">Reference proteome</keyword>
<keyword evidence="1" id="KW-1133">Transmembrane helix</keyword>
<evidence type="ECO:0000256" key="1">
    <source>
        <dbReference type="SAM" id="Phobius"/>
    </source>
</evidence>
<gene>
    <name evidence="2" type="ORF">GCM10017586_16840</name>
</gene>
<feature type="transmembrane region" description="Helical" evidence="1">
    <location>
        <begin position="257"/>
        <end position="278"/>
    </location>
</feature>
<dbReference type="AlphaFoldDB" id="A0A9W6HGD4"/>
<organism evidence="2 3">
    <name type="scientific">Microbacterium imperiale</name>
    <dbReference type="NCBI Taxonomy" id="33884"/>
    <lineage>
        <taxon>Bacteria</taxon>
        <taxon>Bacillati</taxon>
        <taxon>Actinomycetota</taxon>
        <taxon>Actinomycetes</taxon>
        <taxon>Micrococcales</taxon>
        <taxon>Microbacteriaceae</taxon>
        <taxon>Microbacterium</taxon>
    </lineage>
</organism>
<evidence type="ECO:0000313" key="3">
    <source>
        <dbReference type="Proteomes" id="UP001142317"/>
    </source>
</evidence>
<evidence type="ECO:0000313" key="2">
    <source>
        <dbReference type="EMBL" id="GLJ80001.1"/>
    </source>
</evidence>
<sequence>MTASRVPGPARIDPAIPIAASGLSPRGRLIAALLTAALLLTATAGVAAAGALPTFGTRTTSTAHGSVAEAGAERRSAQPIISGGEVATVVEAQWNGPAIHLDWHGVPYARAETSFIGDRVVVPGDRTVRTLDVVNAGPADAVMTVTMDFDEQVPAAANNPRLGEDITIFWEIAGISGRQSFSALAADRRVEIAELALNRDETAHITVGFEMPRETRGSRSLGAESTLLRFDVGVEMRGETGAGGPRPPALAVSGGQLALAAIAAAIALTLLGLLVLALRRRDHRCDDCDRSIPSDERRITVRSPQQRPETLCRECACEQVLG</sequence>
<dbReference type="EMBL" id="BSEO01000010">
    <property type="protein sequence ID" value="GLJ80001.1"/>
    <property type="molecule type" value="Genomic_DNA"/>
</dbReference>
<keyword evidence="1" id="KW-0812">Transmembrane</keyword>
<accession>A0A9W6HGD4</accession>
<proteinExistence type="predicted"/>
<dbReference type="RefSeq" id="WP_210006316.1">
    <property type="nucleotide sequence ID" value="NZ_BSEO01000010.1"/>
</dbReference>
<reference evidence="2" key="1">
    <citation type="journal article" date="2014" name="Int. J. Syst. Evol. Microbiol.">
        <title>Complete genome sequence of Corynebacterium casei LMG S-19264T (=DSM 44701T), isolated from a smear-ripened cheese.</title>
        <authorList>
            <consortium name="US DOE Joint Genome Institute (JGI-PGF)"/>
            <person name="Walter F."/>
            <person name="Albersmeier A."/>
            <person name="Kalinowski J."/>
            <person name="Ruckert C."/>
        </authorList>
    </citation>
    <scope>NUCLEOTIDE SEQUENCE</scope>
    <source>
        <strain evidence="2">VKM Ac-1447</strain>
    </source>
</reference>
<keyword evidence="1" id="KW-0472">Membrane</keyword>
<comment type="caution">
    <text evidence="2">The sequence shown here is derived from an EMBL/GenBank/DDBJ whole genome shotgun (WGS) entry which is preliminary data.</text>
</comment>
<reference evidence="2" key="2">
    <citation type="submission" date="2023-01" db="EMBL/GenBank/DDBJ databases">
        <authorList>
            <person name="Sun Q."/>
            <person name="Evtushenko L."/>
        </authorList>
    </citation>
    <scope>NUCLEOTIDE SEQUENCE</scope>
    <source>
        <strain evidence="2">VKM Ac-1447</strain>
    </source>
</reference>